<organism evidence="1 2">
    <name type="scientific">Vibrio parahaemolyticus</name>
    <dbReference type="NCBI Taxonomy" id="670"/>
    <lineage>
        <taxon>Bacteria</taxon>
        <taxon>Pseudomonadati</taxon>
        <taxon>Pseudomonadota</taxon>
        <taxon>Gammaproteobacteria</taxon>
        <taxon>Vibrionales</taxon>
        <taxon>Vibrionaceae</taxon>
        <taxon>Vibrio</taxon>
    </lineage>
</organism>
<geneLocation type="plasmid" evidence="2">
    <name>pvpsd2016-1</name>
</geneLocation>
<dbReference type="Proteomes" id="UP000464718">
    <property type="component" value="Plasmid pvpsd2016-1"/>
</dbReference>
<sequence length="153" mass="17434">MNELLIESRAKDRLTNKCKSLKLAKIKLALESHDAINAAMHMEHISLTSSTSRTNWLEFSPCELTVDQEILVASVVINGLDYFVLFFSETELVSIVELNPHDRSMIDLSAVMTITNFFNFLNTVPNMNKFVQVEKGSNMYISIMLFSRYCSTQ</sequence>
<keyword evidence="1" id="KW-0614">Plasmid</keyword>
<accession>A0AAX1FZJ1</accession>
<dbReference type="AlphaFoldDB" id="A0AAX1FZJ1"/>
<gene>
    <name evidence="1" type="ORF">EHC69_26755</name>
</gene>
<name>A0AAX1FZJ1_VIBPH</name>
<reference evidence="1 2" key="1">
    <citation type="submission" date="2018-12" db="EMBL/GenBank/DDBJ databases">
        <title>Genomic insights into the evolutionary origins and pathogenicity of five Vibrio parahaemolyticus strains isolated from the shrimp with acute hepatopancreatic necrosis disease (AHPND).</title>
        <authorList>
            <person name="Yang Q."/>
            <person name="Dong X."/>
            <person name="Xie G."/>
            <person name="Fu S."/>
            <person name="Zou P."/>
            <person name="Sun J."/>
            <person name="Wang Y."/>
            <person name="Huang J."/>
        </authorList>
    </citation>
    <scope>NUCLEOTIDE SEQUENCE [LARGE SCALE GENOMIC DNA]</scope>
    <source>
        <strain evidence="1 2">20160303005-1</strain>
        <plasmid evidence="2">pvpsd2016-1</plasmid>
    </source>
</reference>
<dbReference type="RefSeq" id="WP_122016163.1">
    <property type="nucleotide sequence ID" value="NZ_CP033143.1"/>
</dbReference>
<evidence type="ECO:0000313" key="2">
    <source>
        <dbReference type="Proteomes" id="UP000464718"/>
    </source>
</evidence>
<proteinExistence type="predicted"/>
<dbReference type="EMBL" id="CP034300">
    <property type="protein sequence ID" value="QHH12890.1"/>
    <property type="molecule type" value="Genomic_DNA"/>
</dbReference>
<protein>
    <submittedName>
        <fullName evidence="1">Uncharacterized protein</fullName>
    </submittedName>
</protein>
<evidence type="ECO:0000313" key="1">
    <source>
        <dbReference type="EMBL" id="QHH12890.1"/>
    </source>
</evidence>